<evidence type="ECO:0000259" key="8">
    <source>
        <dbReference type="Pfam" id="PF13567"/>
    </source>
</evidence>
<dbReference type="AlphaFoldDB" id="A0A563UHY0"/>
<keyword evidence="4 6" id="KW-1133">Transmembrane helix</keyword>
<accession>A0A563UHY0</accession>
<keyword evidence="10" id="KW-1185">Reference proteome</keyword>
<feature type="transmembrane region" description="Helical" evidence="6">
    <location>
        <begin position="420"/>
        <end position="443"/>
    </location>
</feature>
<feature type="transmembrane region" description="Helical" evidence="6">
    <location>
        <begin position="34"/>
        <end position="52"/>
    </location>
</feature>
<keyword evidence="5 6" id="KW-0472">Membrane</keyword>
<feature type="transmembrane region" description="Helical" evidence="6">
    <location>
        <begin position="332"/>
        <end position="352"/>
    </location>
</feature>
<evidence type="ECO:0000313" key="9">
    <source>
        <dbReference type="EMBL" id="TWR31010.1"/>
    </source>
</evidence>
<proteinExistence type="predicted"/>
<feature type="domain" description="DUF4131" evidence="8">
    <location>
        <begin position="32"/>
        <end position="194"/>
    </location>
</feature>
<dbReference type="PANTHER" id="PTHR30619:SF1">
    <property type="entry name" value="RECOMBINATION PROTEIN 2"/>
    <property type="match status" value="1"/>
</dbReference>
<feature type="transmembrane region" description="Helical" evidence="6">
    <location>
        <begin position="293"/>
        <end position="312"/>
    </location>
</feature>
<evidence type="ECO:0000256" key="4">
    <source>
        <dbReference type="ARBA" id="ARBA00022989"/>
    </source>
</evidence>
<dbReference type="GO" id="GO:0005886">
    <property type="term" value="C:plasma membrane"/>
    <property type="evidence" value="ECO:0007669"/>
    <property type="project" value="UniProtKB-SubCell"/>
</dbReference>
<feature type="transmembrane region" description="Helical" evidence="6">
    <location>
        <begin position="9"/>
        <end position="28"/>
    </location>
</feature>
<dbReference type="InterPro" id="IPR052159">
    <property type="entry name" value="Competence_DNA_uptake"/>
</dbReference>
<dbReference type="InterPro" id="IPR004477">
    <property type="entry name" value="ComEC_N"/>
</dbReference>
<dbReference type="RefSeq" id="WP_146379907.1">
    <property type="nucleotide sequence ID" value="NZ_VOEJ01000001.1"/>
</dbReference>
<evidence type="ECO:0000256" key="3">
    <source>
        <dbReference type="ARBA" id="ARBA00022692"/>
    </source>
</evidence>
<feature type="domain" description="ComEC/Rec2-related protein" evidence="7">
    <location>
        <begin position="239"/>
        <end position="508"/>
    </location>
</feature>
<dbReference type="OrthoDB" id="9761531at2"/>
<dbReference type="Pfam" id="PF13567">
    <property type="entry name" value="DUF4131"/>
    <property type="match status" value="1"/>
</dbReference>
<gene>
    <name evidence="9" type="ORF">FPZ43_00560</name>
</gene>
<comment type="caution">
    <text evidence="9">The sequence shown here is derived from an EMBL/GenBank/DDBJ whole genome shotgun (WGS) entry which is preliminary data.</text>
</comment>
<dbReference type="PANTHER" id="PTHR30619">
    <property type="entry name" value="DNA INTERNALIZATION/COMPETENCE PROTEIN COMEC/REC2"/>
    <property type="match status" value="1"/>
</dbReference>
<feature type="transmembrane region" description="Helical" evidence="6">
    <location>
        <begin position="479"/>
        <end position="506"/>
    </location>
</feature>
<feature type="transmembrane region" description="Helical" evidence="6">
    <location>
        <begin position="364"/>
        <end position="383"/>
    </location>
</feature>
<evidence type="ECO:0000259" key="7">
    <source>
        <dbReference type="Pfam" id="PF03772"/>
    </source>
</evidence>
<dbReference type="Proteomes" id="UP000320042">
    <property type="component" value="Unassembled WGS sequence"/>
</dbReference>
<feature type="transmembrane region" description="Helical" evidence="6">
    <location>
        <begin position="389"/>
        <end position="408"/>
    </location>
</feature>
<dbReference type="NCBIfam" id="TIGR00360">
    <property type="entry name" value="ComEC_N-term"/>
    <property type="match status" value="1"/>
</dbReference>
<evidence type="ECO:0000256" key="6">
    <source>
        <dbReference type="SAM" id="Phobius"/>
    </source>
</evidence>
<dbReference type="Pfam" id="PF03772">
    <property type="entry name" value="Competence"/>
    <property type="match status" value="1"/>
</dbReference>
<feature type="transmembrane region" description="Helical" evidence="6">
    <location>
        <begin position="261"/>
        <end position="281"/>
    </location>
</feature>
<dbReference type="InterPro" id="IPR025405">
    <property type="entry name" value="DUF4131"/>
</dbReference>
<feature type="transmembrane region" description="Helical" evidence="6">
    <location>
        <begin position="512"/>
        <end position="530"/>
    </location>
</feature>
<evidence type="ECO:0000313" key="10">
    <source>
        <dbReference type="Proteomes" id="UP000320042"/>
    </source>
</evidence>
<evidence type="ECO:0000256" key="2">
    <source>
        <dbReference type="ARBA" id="ARBA00022475"/>
    </source>
</evidence>
<keyword evidence="3 6" id="KW-0812">Transmembrane</keyword>
<reference evidence="9 10" key="1">
    <citation type="submission" date="2019-07" db="EMBL/GenBank/DDBJ databases">
        <authorList>
            <person name="Kim J."/>
        </authorList>
    </citation>
    <scope>NUCLEOTIDE SEQUENCE [LARGE SCALE GENOMIC DNA]</scope>
    <source>
        <strain evidence="10">dk17</strain>
    </source>
</reference>
<protein>
    <submittedName>
        <fullName evidence="9">ComEC/Rec2 family competence protein</fullName>
    </submittedName>
</protein>
<comment type="subcellular location">
    <subcellularLocation>
        <location evidence="1">Cell membrane</location>
        <topology evidence="1">Multi-pass membrane protein</topology>
    </subcellularLocation>
</comment>
<sequence length="689" mass="77189">MLANHKGEIPVVILLLPFIAGIIIGVNFAGINVIYPGAIFAGLTILFFLFNVKYNRFGLYKASWIGGLLINLSLLALGCTVAVQNNELNSNIHFSKQQPQLILGYINSEPQTKNDITRFTLNVTGTKKGNRLSEANGNLLVSIKDAKAHNLTYGQQLVFAANYSTPAPPYNPGEFNYKRYLANKNIYCQIFLYPGQYALLNQTKGNKLVAAALNMRQVLIKKLQANIRDTNAVAVASTLILGYKADLSDDILQAYSKTGTIHILSVSGGHVAIIYLMLSWLLGFLNRFKYGRLIRAICILLLIWAYAVLTGLSPAACRAALMLSLIVTGKTYSRYINTLNLLAVSAFVLLMYDPLLLYDVGFQLSYLAVAGLVIFQPIIYKWFSFDNKWISNIWLACSVSLAATAITFPLSAYYFHQFPVYFLLSNLIIAIPVTVILYAGILLLLLPQIAWVSQALGFLLEQCILFTNKTLGFIEHASFASVSGLWLTAAEYLLLFAVVVLLFYLAFSKKSWPLKAALIYMLFFSLSFSYHKYKADNNRSIVFLNMRKNIGIIFKDGRRGVVISNLPPTDKNFKYSVQPCLDSMQIADYKVYTPAANITLPYLIKRGELLQFGNKKILLLNRSSKIESIPPNLKSDYIYLTDNGYIPETKTPIITDGSNSNKHIEMIKNTFSHYYILKRNKSLIVQSKR</sequence>
<evidence type="ECO:0000256" key="5">
    <source>
        <dbReference type="ARBA" id="ARBA00023136"/>
    </source>
</evidence>
<name>A0A563UHY0_9SPHI</name>
<dbReference type="EMBL" id="VOEJ01000001">
    <property type="protein sequence ID" value="TWR31010.1"/>
    <property type="molecule type" value="Genomic_DNA"/>
</dbReference>
<keyword evidence="2" id="KW-1003">Cell membrane</keyword>
<organism evidence="9 10">
    <name type="scientific">Mucilaginibacter pallidiroseus</name>
    <dbReference type="NCBI Taxonomy" id="2599295"/>
    <lineage>
        <taxon>Bacteria</taxon>
        <taxon>Pseudomonadati</taxon>
        <taxon>Bacteroidota</taxon>
        <taxon>Sphingobacteriia</taxon>
        <taxon>Sphingobacteriales</taxon>
        <taxon>Sphingobacteriaceae</taxon>
        <taxon>Mucilaginibacter</taxon>
    </lineage>
</organism>
<evidence type="ECO:0000256" key="1">
    <source>
        <dbReference type="ARBA" id="ARBA00004651"/>
    </source>
</evidence>